<dbReference type="PANTHER" id="PTHR10917:SF0">
    <property type="entry name" value="DNA-DIRECTED RNA POLYMERASES I, II, AND III SUBUNIT RPABC3"/>
    <property type="match status" value="1"/>
</dbReference>
<dbReference type="FunFam" id="2.40.50.140:FF:000073">
    <property type="entry name" value="DNA-directed RNA polymerases I, II, and III subunit RPABC3"/>
    <property type="match status" value="1"/>
</dbReference>
<organism evidence="9">
    <name type="scientific">Timema cristinae</name>
    <name type="common">Walking stick</name>
    <dbReference type="NCBI Taxonomy" id="61476"/>
    <lineage>
        <taxon>Eukaryota</taxon>
        <taxon>Metazoa</taxon>
        <taxon>Ecdysozoa</taxon>
        <taxon>Arthropoda</taxon>
        <taxon>Hexapoda</taxon>
        <taxon>Insecta</taxon>
        <taxon>Pterygota</taxon>
        <taxon>Neoptera</taxon>
        <taxon>Polyneoptera</taxon>
        <taxon>Phasmatodea</taxon>
        <taxon>Timematodea</taxon>
        <taxon>Timematoidea</taxon>
        <taxon>Timematidae</taxon>
        <taxon>Timema</taxon>
    </lineage>
</organism>
<evidence type="ECO:0000256" key="4">
    <source>
        <dbReference type="ARBA" id="ARBA00023242"/>
    </source>
</evidence>
<protein>
    <recommendedName>
        <fullName evidence="7">Probable DNA-directed RNA polymerases I, II, and III subunit RPABC3</fullName>
    </recommendedName>
    <alternativeName>
        <fullName evidence="8">RNA polymerase B subunit 8</fullName>
    </alternativeName>
</protein>
<dbReference type="SMART" id="SM00658">
    <property type="entry name" value="RPOL8c"/>
    <property type="match status" value="1"/>
</dbReference>
<dbReference type="GO" id="GO:0006351">
    <property type="term" value="P:DNA-templated transcription"/>
    <property type="evidence" value="ECO:0007669"/>
    <property type="project" value="InterPro"/>
</dbReference>
<evidence type="ECO:0000256" key="5">
    <source>
        <dbReference type="ARBA" id="ARBA00044496"/>
    </source>
</evidence>
<dbReference type="AlphaFoldDB" id="A0A7R9CI95"/>
<dbReference type="Pfam" id="PF03870">
    <property type="entry name" value="RNA_pol_Rpb8"/>
    <property type="match status" value="1"/>
</dbReference>
<dbReference type="GO" id="GO:0005666">
    <property type="term" value="C:RNA polymerase III complex"/>
    <property type="evidence" value="ECO:0007669"/>
    <property type="project" value="TreeGrafter"/>
</dbReference>
<evidence type="ECO:0000256" key="8">
    <source>
        <dbReference type="ARBA" id="ARBA00082147"/>
    </source>
</evidence>
<comment type="subcellular location">
    <subcellularLocation>
        <location evidence="1">Nucleus</location>
    </subcellularLocation>
</comment>
<dbReference type="GO" id="GO:0005665">
    <property type="term" value="C:RNA polymerase II, core complex"/>
    <property type="evidence" value="ECO:0007669"/>
    <property type="project" value="TreeGrafter"/>
</dbReference>
<name>A0A7R9CI95_TIMCR</name>
<comment type="subunit">
    <text evidence="6">Component of the RNA polymerase I (Pol I), RNA polymerase II (Pol II) and RNA polymerase III (Pol III) complexes consisting of at least 13, 12 and 17 subunits, respectively. Directly interacts with POLR2A.</text>
</comment>
<keyword evidence="3" id="KW-0240">DNA-directed RNA polymerase</keyword>
<evidence type="ECO:0000256" key="1">
    <source>
        <dbReference type="ARBA" id="ARBA00004123"/>
    </source>
</evidence>
<proteinExistence type="inferred from homology"/>
<sequence>MFLGGRPDWVSERLSSLSQDLNLCLLVNNYRELSANHALARTLVSLTEPLEGFYFGQKRQLYTIWWDSVYTDESRDLIVKNGNTSGNLPIESIDETSFTITKQTKLGEFDPCHQQARLDEFDPSHQQTRLDELDVYSTYPQMVRGELLSEGFRECSSLFGRDRCISEAALCNHFPPPRLEDTQSHQSARSDGVVRLLPPALLRYVKGKGEVSRLHCESESFKMDLILDVNTWLYPMDLGDKFRLVLATTLREDGYPDSGEWNPMDTEGSRADSFEYVMYGKIYRIEGDESALEPSSRLAAYVSYGGLLMRLQGDANNLHGFEVDQHMYLLMKKLAF</sequence>
<evidence type="ECO:0000256" key="2">
    <source>
        <dbReference type="ARBA" id="ARBA00008912"/>
    </source>
</evidence>
<reference evidence="9" key="1">
    <citation type="submission" date="2020-11" db="EMBL/GenBank/DDBJ databases">
        <authorList>
            <person name="Tran Van P."/>
        </authorList>
    </citation>
    <scope>NUCLEOTIDE SEQUENCE</scope>
</reference>
<dbReference type="Gene3D" id="2.40.50.140">
    <property type="entry name" value="Nucleic acid-binding proteins"/>
    <property type="match status" value="1"/>
</dbReference>
<dbReference type="SUPFAM" id="SSF50249">
    <property type="entry name" value="Nucleic acid-binding proteins"/>
    <property type="match status" value="1"/>
</dbReference>
<dbReference type="GO" id="GO:0005736">
    <property type="term" value="C:RNA polymerase I complex"/>
    <property type="evidence" value="ECO:0007669"/>
    <property type="project" value="TreeGrafter"/>
</dbReference>
<dbReference type="PANTHER" id="PTHR10917">
    <property type="entry name" value="DNA-DIRECTED RNA POLYMERASES I, II, AND III SUBUNIT RPABC3"/>
    <property type="match status" value="1"/>
</dbReference>
<comment type="similarity">
    <text evidence="2">Belongs to the eukaryotic RPB8 RNA polymerase subunit family.</text>
</comment>
<keyword evidence="4" id="KW-0539">Nucleus</keyword>
<dbReference type="EMBL" id="OC317167">
    <property type="protein sequence ID" value="CAD7395215.1"/>
    <property type="molecule type" value="Genomic_DNA"/>
</dbReference>
<gene>
    <name evidence="9" type="ORF">TCEB3V08_LOCUS3019</name>
</gene>
<evidence type="ECO:0000313" key="9">
    <source>
        <dbReference type="EMBL" id="CAD7395215.1"/>
    </source>
</evidence>
<comment type="function">
    <text evidence="5">DNA-dependent RNA polymerase catalyzes the transcription of DNA into RNA using the four ribonucleoside triphosphates as substrates. Common component of RNA polymerases I, II and III which synthesize ribosomal RNA precursors, mRNA precursors and many functional non-coding RNAs, and small RNAs, such as 5S rRNA and tRNAs, respectively.</text>
</comment>
<evidence type="ECO:0000256" key="7">
    <source>
        <dbReference type="ARBA" id="ARBA00068269"/>
    </source>
</evidence>
<accession>A0A7R9CI95</accession>
<evidence type="ECO:0000256" key="6">
    <source>
        <dbReference type="ARBA" id="ARBA00062890"/>
    </source>
</evidence>
<dbReference type="InterPro" id="IPR012340">
    <property type="entry name" value="NA-bd_OB-fold"/>
</dbReference>
<dbReference type="GO" id="GO:0003899">
    <property type="term" value="F:DNA-directed RNA polymerase activity"/>
    <property type="evidence" value="ECO:0007669"/>
    <property type="project" value="InterPro"/>
</dbReference>
<evidence type="ECO:0000256" key="3">
    <source>
        <dbReference type="ARBA" id="ARBA00022478"/>
    </source>
</evidence>
<keyword evidence="3" id="KW-0804">Transcription</keyword>
<dbReference type="InterPro" id="IPR005570">
    <property type="entry name" value="RPABC3"/>
</dbReference>